<keyword evidence="1" id="KW-0547">Nucleotide-binding</keyword>
<dbReference type="GO" id="GO:0009254">
    <property type="term" value="P:peptidoglycan turnover"/>
    <property type="evidence" value="ECO:0007669"/>
    <property type="project" value="UniProtKB-UniRule"/>
</dbReference>
<comment type="function">
    <text evidence="1">Catalyzes the specific phosphorylation of 1,6-anhydro-N-acetylmuramic acid (anhMurNAc) with the simultaneous cleavage of the 1,6-anhydro ring, generating MurNAc-6-P. Is required for the utilization of anhMurNAc either imported from the medium or derived from its own cell wall murein, and thus plays a role in cell wall recycling.</text>
</comment>
<sequence>MAERYIGLISGTSMDGIDAVLTDFEPKPPRVLAQHAAQFDAPVRAELDALRRDPTRFPALRLARLDAVLGDAFAAAARKVMDRAGLHAADIRAIGSHGQTVLHDPDHQPPTTLQIGDPHRIAAQTGVLTVADFRRADLAAGGQGAPLAPLLHRALLASSEENRAVVNLGGIANVSILPVSGQVTGFDTGPANCLLDHWYRANRNGRFDDAGAWAASGRPDPEWLSQLLTDQYFGRSAPKSTGIEYFSPGWLGARLPSWAPERPADIQATLLELSAQSIALALARLPEDQRPVQVIACGGGVHNKLLMKRLGELLDPAQLRSSAEFGLDPDQVEALLFAWLSRERLASRPIRTEAITGAARAVVAGAIFTPPSPLSEPAPESSGLNG</sequence>
<dbReference type="SUPFAM" id="SSF53067">
    <property type="entry name" value="Actin-like ATPase domain"/>
    <property type="match status" value="1"/>
</dbReference>
<keyword evidence="1" id="KW-0119">Carbohydrate metabolism</keyword>
<dbReference type="GO" id="GO:0016773">
    <property type="term" value="F:phosphotransferase activity, alcohol group as acceptor"/>
    <property type="evidence" value="ECO:0007669"/>
    <property type="project" value="UniProtKB-UniRule"/>
</dbReference>
<dbReference type="UniPathway" id="UPA00544"/>
<comment type="catalytic activity">
    <reaction evidence="1">
        <text>1,6-anhydro-N-acetyl-beta-muramate + ATP + H2O = N-acetyl-D-muramate 6-phosphate + ADP + H(+)</text>
        <dbReference type="Rhea" id="RHEA:24952"/>
        <dbReference type="ChEBI" id="CHEBI:15377"/>
        <dbReference type="ChEBI" id="CHEBI:15378"/>
        <dbReference type="ChEBI" id="CHEBI:30616"/>
        <dbReference type="ChEBI" id="CHEBI:58690"/>
        <dbReference type="ChEBI" id="CHEBI:58722"/>
        <dbReference type="ChEBI" id="CHEBI:456216"/>
        <dbReference type="EC" id="2.7.1.170"/>
    </reaction>
</comment>
<evidence type="ECO:0000256" key="1">
    <source>
        <dbReference type="HAMAP-Rule" id="MF_01270"/>
    </source>
</evidence>
<evidence type="ECO:0000313" key="3">
    <source>
        <dbReference type="Proteomes" id="UP000484885"/>
    </source>
</evidence>
<dbReference type="NCBIfam" id="NF007139">
    <property type="entry name" value="PRK09585.1-3"/>
    <property type="match status" value="1"/>
</dbReference>
<protein>
    <recommendedName>
        <fullName evidence="1">Anhydro-N-acetylmuramic acid kinase</fullName>
        <ecNumber evidence="1">2.7.1.170</ecNumber>
    </recommendedName>
    <alternativeName>
        <fullName evidence="1">AnhMurNAc kinase</fullName>
    </alternativeName>
</protein>
<dbReference type="EMBL" id="JAAGSC010000023">
    <property type="protein sequence ID" value="NDY94202.1"/>
    <property type="molecule type" value="Genomic_DNA"/>
</dbReference>
<gene>
    <name evidence="1" type="primary">anmK</name>
    <name evidence="2" type="ORF">G3I74_00465</name>
</gene>
<keyword evidence="3" id="KW-1185">Reference proteome</keyword>
<comment type="pathway">
    <text evidence="1">Amino-sugar metabolism; 1,6-anhydro-N-acetylmuramate degradation.</text>
</comment>
<organism evidence="2 3">
    <name type="scientific">Wenzhouxiangella limi</name>
    <dbReference type="NCBI Taxonomy" id="2707351"/>
    <lineage>
        <taxon>Bacteria</taxon>
        <taxon>Pseudomonadati</taxon>
        <taxon>Pseudomonadota</taxon>
        <taxon>Gammaproteobacteria</taxon>
        <taxon>Chromatiales</taxon>
        <taxon>Wenzhouxiangellaceae</taxon>
        <taxon>Wenzhouxiangella</taxon>
    </lineage>
</organism>
<dbReference type="PANTHER" id="PTHR30605:SF0">
    <property type="entry name" value="ANHYDRO-N-ACETYLMURAMIC ACID KINASE"/>
    <property type="match status" value="1"/>
</dbReference>
<dbReference type="PANTHER" id="PTHR30605">
    <property type="entry name" value="ANHYDRO-N-ACETYLMURAMIC ACID KINASE"/>
    <property type="match status" value="1"/>
</dbReference>
<dbReference type="RefSeq" id="WP_164208893.1">
    <property type="nucleotide sequence ID" value="NZ_JAAGSC010000023.1"/>
</dbReference>
<evidence type="ECO:0000313" key="2">
    <source>
        <dbReference type="EMBL" id="NDY94202.1"/>
    </source>
</evidence>
<proteinExistence type="inferred from homology"/>
<dbReference type="AlphaFoldDB" id="A0A845UVG1"/>
<dbReference type="GO" id="GO:0006040">
    <property type="term" value="P:amino sugar metabolic process"/>
    <property type="evidence" value="ECO:0007669"/>
    <property type="project" value="InterPro"/>
</dbReference>
<comment type="caution">
    <text evidence="2">The sequence shown here is derived from an EMBL/GenBank/DDBJ whole genome shotgun (WGS) entry which is preliminary data.</text>
</comment>
<keyword evidence="1 2" id="KW-0418">Kinase</keyword>
<comment type="similarity">
    <text evidence="1">Belongs to the anhydro-N-acetylmuramic acid kinase family.</text>
</comment>
<feature type="binding site" evidence="1">
    <location>
        <begin position="11"/>
        <end position="18"/>
    </location>
    <ligand>
        <name>ATP</name>
        <dbReference type="ChEBI" id="CHEBI:30616"/>
    </ligand>
</feature>
<dbReference type="Proteomes" id="UP000484885">
    <property type="component" value="Unassembled WGS sequence"/>
</dbReference>
<dbReference type="Pfam" id="PF03702">
    <property type="entry name" value="AnmK"/>
    <property type="match status" value="1"/>
</dbReference>
<dbReference type="GO" id="GO:0016301">
    <property type="term" value="F:kinase activity"/>
    <property type="evidence" value="ECO:0007669"/>
    <property type="project" value="UniProtKB-KW"/>
</dbReference>
<name>A0A845UVG1_9GAMM</name>
<comment type="pathway">
    <text evidence="1">Cell wall biogenesis; peptidoglycan recycling.</text>
</comment>
<dbReference type="UniPathway" id="UPA00343"/>
<reference evidence="2 3" key="1">
    <citation type="submission" date="2020-02" db="EMBL/GenBank/DDBJ databases">
        <authorList>
            <person name="Zhang X.-Y."/>
        </authorList>
    </citation>
    <scope>NUCLEOTIDE SEQUENCE [LARGE SCALE GENOMIC DNA]</scope>
    <source>
        <strain evidence="2 3">C33</strain>
    </source>
</reference>
<dbReference type="GO" id="GO:0097175">
    <property type="term" value="P:1,6-anhydro-N-acetyl-beta-muramic acid catabolic process"/>
    <property type="evidence" value="ECO:0007669"/>
    <property type="project" value="UniProtKB-UniRule"/>
</dbReference>
<keyword evidence="1 2" id="KW-0808">Transferase</keyword>
<dbReference type="Gene3D" id="3.30.420.40">
    <property type="match status" value="2"/>
</dbReference>
<dbReference type="GO" id="GO:0005524">
    <property type="term" value="F:ATP binding"/>
    <property type="evidence" value="ECO:0007669"/>
    <property type="project" value="UniProtKB-UniRule"/>
</dbReference>
<keyword evidence="1" id="KW-0067">ATP-binding</keyword>
<dbReference type="InterPro" id="IPR043129">
    <property type="entry name" value="ATPase_NBD"/>
</dbReference>
<dbReference type="HAMAP" id="MF_01270">
    <property type="entry name" value="AnhMurNAc_kinase"/>
    <property type="match status" value="1"/>
</dbReference>
<dbReference type="EC" id="2.7.1.170" evidence="1"/>
<accession>A0A845UVG1</accession>
<dbReference type="InterPro" id="IPR005338">
    <property type="entry name" value="Anhydro_N_Ac-Mur_kinase"/>
</dbReference>